<evidence type="ECO:0000313" key="2">
    <source>
        <dbReference type="EMBL" id="RRT85561.1"/>
    </source>
</evidence>
<name>A0A427BAP6_ENSVE</name>
<gene>
    <name evidence="2" type="ORF">B296_00005215</name>
</gene>
<evidence type="ECO:0000256" key="1">
    <source>
        <dbReference type="SAM" id="MobiDB-lite"/>
    </source>
</evidence>
<feature type="region of interest" description="Disordered" evidence="1">
    <location>
        <begin position="1"/>
        <end position="26"/>
    </location>
</feature>
<organism evidence="2 3">
    <name type="scientific">Ensete ventricosum</name>
    <name type="common">Abyssinian banana</name>
    <name type="synonym">Musa ensete</name>
    <dbReference type="NCBI Taxonomy" id="4639"/>
    <lineage>
        <taxon>Eukaryota</taxon>
        <taxon>Viridiplantae</taxon>
        <taxon>Streptophyta</taxon>
        <taxon>Embryophyta</taxon>
        <taxon>Tracheophyta</taxon>
        <taxon>Spermatophyta</taxon>
        <taxon>Magnoliopsida</taxon>
        <taxon>Liliopsida</taxon>
        <taxon>Zingiberales</taxon>
        <taxon>Musaceae</taxon>
        <taxon>Ensete</taxon>
    </lineage>
</organism>
<comment type="caution">
    <text evidence="2">The sequence shown here is derived from an EMBL/GenBank/DDBJ whole genome shotgun (WGS) entry which is preliminary data.</text>
</comment>
<sequence>MFNLGKIKSSGSASSGSTTPSTTSASSTLGFVVITAEKRPDTNEGVNLRKRNKGVAPELLVGVVGSTTKAPAKKGKELVEIEELPERGYSNRNLCEVEDRAGANGYFASIMMRLSLGESEEPLTSSALVDRVHDADRLVRYKHKRILALRAANKELKLAADQEVIATVEHQVNELQATMDWLWVELESSKSWRKSLE</sequence>
<evidence type="ECO:0000313" key="3">
    <source>
        <dbReference type="Proteomes" id="UP000287651"/>
    </source>
</evidence>
<dbReference type="AlphaFoldDB" id="A0A427BAP6"/>
<feature type="compositionally biased region" description="Low complexity" evidence="1">
    <location>
        <begin position="9"/>
        <end position="26"/>
    </location>
</feature>
<accession>A0A427BAP6</accession>
<dbReference type="Proteomes" id="UP000287651">
    <property type="component" value="Unassembled WGS sequence"/>
</dbReference>
<proteinExistence type="predicted"/>
<protein>
    <submittedName>
        <fullName evidence="2">Uncharacterized protein</fullName>
    </submittedName>
</protein>
<reference evidence="2 3" key="1">
    <citation type="journal article" date="2014" name="Agronomy (Basel)">
        <title>A Draft Genome Sequence for Ensete ventricosum, the Drought-Tolerant Tree Against Hunger.</title>
        <authorList>
            <person name="Harrison J."/>
            <person name="Moore K.A."/>
            <person name="Paszkiewicz K."/>
            <person name="Jones T."/>
            <person name="Grant M."/>
            <person name="Ambacheew D."/>
            <person name="Muzemil S."/>
            <person name="Studholme D.J."/>
        </authorList>
    </citation>
    <scope>NUCLEOTIDE SEQUENCE [LARGE SCALE GENOMIC DNA]</scope>
</reference>
<dbReference type="EMBL" id="AMZH03000095">
    <property type="protein sequence ID" value="RRT85561.1"/>
    <property type="molecule type" value="Genomic_DNA"/>
</dbReference>